<name>A0A5B9MA53_9BACT</name>
<keyword evidence="2" id="KW-1185">Reference proteome</keyword>
<proteinExistence type="predicted"/>
<evidence type="ECO:0000313" key="2">
    <source>
        <dbReference type="Proteomes" id="UP000321353"/>
    </source>
</evidence>
<dbReference type="EMBL" id="CP036264">
    <property type="protein sequence ID" value="QEF97998.1"/>
    <property type="molecule type" value="Genomic_DNA"/>
</dbReference>
<dbReference type="RefSeq" id="WP_147867581.1">
    <property type="nucleotide sequence ID" value="NZ_CP036264.1"/>
</dbReference>
<evidence type="ECO:0000313" key="1">
    <source>
        <dbReference type="EMBL" id="QEF97998.1"/>
    </source>
</evidence>
<dbReference type="Proteomes" id="UP000321353">
    <property type="component" value="Chromosome"/>
</dbReference>
<gene>
    <name evidence="1" type="ORF">Mal15_20440</name>
</gene>
<protein>
    <submittedName>
        <fullName evidence="1">Uncharacterized protein</fullName>
    </submittedName>
</protein>
<dbReference type="AlphaFoldDB" id="A0A5B9MA53"/>
<organism evidence="1 2">
    <name type="scientific">Stieleria maiorica</name>
    <dbReference type="NCBI Taxonomy" id="2795974"/>
    <lineage>
        <taxon>Bacteria</taxon>
        <taxon>Pseudomonadati</taxon>
        <taxon>Planctomycetota</taxon>
        <taxon>Planctomycetia</taxon>
        <taxon>Pirellulales</taxon>
        <taxon>Pirellulaceae</taxon>
        <taxon>Stieleria</taxon>
    </lineage>
</organism>
<accession>A0A5B9MA53</accession>
<sequence>MSSLAIKREAAKGRRDEYRAFGYPRTSITKSSRSTLREIATVSYRQEVLAGVIWHVRFFAAHLGPAIACHVASERCALRCTNCFSPFKPKSWPERQALGASLADYAQNEGSDVGLFEDFDAAARRILSDGVTPKVTPETTSRWFDETADRVLANVREAKANIGNKRGKEFDSTITDLTILAHLARFHARRSLAAVHYNLYRRRQKPEELVAAARGEEMAIDAWRDLVNTAGNRYSDDLAMGPKSFNLGGHWRDELKILETNLSKLQAQAASVDAVPQAVAWSPRTTGDVTPPAVEHDPVSSARLLSPLRIVARVTDPSGVQSLKLRYRHVTQYEEYRELDFHPTERTNEYAATIPGGFLVPQWDVMYFIEVIDGVGNGAICPDFQTRAPYVIVELER</sequence>
<reference evidence="1 2" key="1">
    <citation type="submission" date="2019-02" db="EMBL/GenBank/DDBJ databases">
        <title>Planctomycetal bacteria perform biofilm scaping via a novel small molecule.</title>
        <authorList>
            <person name="Jeske O."/>
            <person name="Boedeker C."/>
            <person name="Wiegand S."/>
            <person name="Breitling P."/>
            <person name="Kallscheuer N."/>
            <person name="Jogler M."/>
            <person name="Rohde M."/>
            <person name="Petersen J."/>
            <person name="Medema M.H."/>
            <person name="Surup F."/>
            <person name="Jogler C."/>
        </authorList>
    </citation>
    <scope>NUCLEOTIDE SEQUENCE [LARGE SCALE GENOMIC DNA]</scope>
    <source>
        <strain evidence="1 2">Mal15</strain>
    </source>
</reference>
<dbReference type="KEGG" id="smam:Mal15_20440"/>